<evidence type="ECO:0000313" key="2">
    <source>
        <dbReference type="Proteomes" id="UP000754563"/>
    </source>
</evidence>
<sequence>MGIYILNSSSYNSSEETLPESIDTAINSLECDNSNSDYFSFHGVEEVIISENPCEVIWLLAMSEEEYTLETTQGKTIYVTVWRDYVNNIEPGNTFTIRGLDVIDTNETRESATISITRWVNSAADLEQAKQEVADAVKNL</sequence>
<gene>
    <name evidence="1" type="ORF">KC717_01670</name>
</gene>
<accession>A0A955L839</accession>
<protein>
    <submittedName>
        <fullName evidence="1">Uncharacterized protein</fullName>
    </submittedName>
</protein>
<proteinExistence type="predicted"/>
<evidence type="ECO:0000313" key="1">
    <source>
        <dbReference type="EMBL" id="MCA9385336.1"/>
    </source>
</evidence>
<reference evidence="1" key="1">
    <citation type="submission" date="2020-04" db="EMBL/GenBank/DDBJ databases">
        <authorList>
            <person name="Zhang T."/>
        </authorList>
    </citation>
    <scope>NUCLEOTIDE SEQUENCE</scope>
    <source>
        <strain evidence="1">HKST-UBA11</strain>
    </source>
</reference>
<reference evidence="1" key="2">
    <citation type="journal article" date="2021" name="Microbiome">
        <title>Successional dynamics and alternative stable states in a saline activated sludge microbial community over 9 years.</title>
        <authorList>
            <person name="Wang Y."/>
            <person name="Ye J."/>
            <person name="Ju F."/>
            <person name="Liu L."/>
            <person name="Boyd J.A."/>
            <person name="Deng Y."/>
            <person name="Parks D.H."/>
            <person name="Jiang X."/>
            <person name="Yin X."/>
            <person name="Woodcroft B.J."/>
            <person name="Tyson G.W."/>
            <person name="Hugenholtz P."/>
            <person name="Polz M.F."/>
            <person name="Zhang T."/>
        </authorList>
    </citation>
    <scope>NUCLEOTIDE SEQUENCE</scope>
    <source>
        <strain evidence="1">HKST-UBA11</strain>
    </source>
</reference>
<dbReference type="EMBL" id="JAGQLH010000014">
    <property type="protein sequence ID" value="MCA9385336.1"/>
    <property type="molecule type" value="Genomic_DNA"/>
</dbReference>
<name>A0A955L839_9BACT</name>
<comment type="caution">
    <text evidence="1">The sequence shown here is derived from an EMBL/GenBank/DDBJ whole genome shotgun (WGS) entry which is preliminary data.</text>
</comment>
<dbReference type="Proteomes" id="UP000754563">
    <property type="component" value="Unassembled WGS sequence"/>
</dbReference>
<organism evidence="1 2">
    <name type="scientific">Candidatus Dojkabacteria bacterium</name>
    <dbReference type="NCBI Taxonomy" id="2099670"/>
    <lineage>
        <taxon>Bacteria</taxon>
        <taxon>Candidatus Dojkabacteria</taxon>
    </lineage>
</organism>
<dbReference type="AlphaFoldDB" id="A0A955L839"/>